<sequence length="187" mass="20504">MAIDLNHSATFGVPSSASHHSNNVILPSRLHGASVANLMSMPSLSTAHQSSGLLLQKSNIAEFLTDPIPGWQVDELLKLPDLNEGYNISDSAKGEAMTLGEVDWMSSFSLHQKQLIADVLCEVPQLPYPQTLALPEVMPHPNWANSGTLKGKQNQEPILHAGFCDAFVVPDLDIQRSPYFPKRRKKL</sequence>
<dbReference type="Proteomes" id="UP001497522">
    <property type="component" value="Chromosome 7"/>
</dbReference>
<dbReference type="EMBL" id="OZ023708">
    <property type="protein sequence ID" value="CAK9879654.1"/>
    <property type="molecule type" value="Genomic_DNA"/>
</dbReference>
<name>A0ABP1BTH9_9BRYO</name>
<keyword evidence="2" id="KW-1185">Reference proteome</keyword>
<protein>
    <submittedName>
        <fullName evidence="1">Uncharacterized protein</fullName>
    </submittedName>
</protein>
<accession>A0ABP1BTH9</accession>
<evidence type="ECO:0000313" key="1">
    <source>
        <dbReference type="EMBL" id="CAK9879654.1"/>
    </source>
</evidence>
<organism evidence="1 2">
    <name type="scientific">Sphagnum jensenii</name>
    <dbReference type="NCBI Taxonomy" id="128206"/>
    <lineage>
        <taxon>Eukaryota</taxon>
        <taxon>Viridiplantae</taxon>
        <taxon>Streptophyta</taxon>
        <taxon>Embryophyta</taxon>
        <taxon>Bryophyta</taxon>
        <taxon>Sphagnophytina</taxon>
        <taxon>Sphagnopsida</taxon>
        <taxon>Sphagnales</taxon>
        <taxon>Sphagnaceae</taxon>
        <taxon>Sphagnum</taxon>
    </lineage>
</organism>
<evidence type="ECO:0000313" key="2">
    <source>
        <dbReference type="Proteomes" id="UP001497522"/>
    </source>
</evidence>
<gene>
    <name evidence="1" type="ORF">CSSPJE1EN2_LOCUS21143</name>
</gene>
<proteinExistence type="predicted"/>
<reference evidence="1" key="1">
    <citation type="submission" date="2024-03" db="EMBL/GenBank/DDBJ databases">
        <authorList>
            <consortium name="ELIXIR-Norway"/>
            <consortium name="Elixir Norway"/>
        </authorList>
    </citation>
    <scope>NUCLEOTIDE SEQUENCE</scope>
</reference>